<sequence>MLEQIIDIVRRAGDIVLSAHDIQNVTREKHGPADLVTQYDEAVQVFLRQELLKLLPEAEFFGEEGERPALTHPWIFVVDPIDGTTNFTRRMNCSSVSVALVHNGQTEYGVVYNPFVGELFAAQRGCGATLNGAPIRASSRDAAHAIVACGSTIYDRSYTDRHFAILRHLYDRCLDYRRFASAALDCCMVACGRAEIFFECRLSPWDYAAGSLIAQEAGGVAVRLDGSFLDPLRPGSVFITNAACREMRQGLPE</sequence>
<feature type="binding site" evidence="7">
    <location>
        <position position="82"/>
    </location>
    <ligand>
        <name>Mg(2+)</name>
        <dbReference type="ChEBI" id="CHEBI:18420"/>
        <label>1</label>
        <note>catalytic</note>
    </ligand>
</feature>
<dbReference type="GO" id="GO:0007165">
    <property type="term" value="P:signal transduction"/>
    <property type="evidence" value="ECO:0007669"/>
    <property type="project" value="TreeGrafter"/>
</dbReference>
<evidence type="ECO:0000256" key="4">
    <source>
        <dbReference type="ARBA" id="ARBA00022723"/>
    </source>
</evidence>
<feature type="binding site" evidence="7">
    <location>
        <position position="81"/>
    </location>
    <ligand>
        <name>Mg(2+)</name>
        <dbReference type="ChEBI" id="CHEBI:18420"/>
        <label>1</label>
        <note>catalytic</note>
    </ligand>
</feature>
<dbReference type="CDD" id="cd01639">
    <property type="entry name" value="IMPase"/>
    <property type="match status" value="1"/>
</dbReference>
<reference evidence="9" key="1">
    <citation type="submission" date="2021-10" db="EMBL/GenBank/DDBJ databases">
        <title>Anaerobic single-cell dispensing facilitates the cultivation of human gut bacteria.</title>
        <authorList>
            <person name="Afrizal A."/>
        </authorList>
    </citation>
    <scope>NUCLEOTIDE SEQUENCE</scope>
    <source>
        <strain evidence="9">CLA-AA-H272</strain>
    </source>
</reference>
<evidence type="ECO:0000256" key="6">
    <source>
        <dbReference type="ARBA" id="ARBA00022842"/>
    </source>
</evidence>
<keyword evidence="5 8" id="KW-0378">Hydrolase</keyword>
<dbReference type="InterPro" id="IPR022337">
    <property type="entry name" value="Inositol_monophosphatase_SuhB"/>
</dbReference>
<evidence type="ECO:0000256" key="5">
    <source>
        <dbReference type="ARBA" id="ARBA00022801"/>
    </source>
</evidence>
<dbReference type="InterPro" id="IPR020550">
    <property type="entry name" value="Inositol_monophosphatase_CS"/>
</dbReference>
<dbReference type="Gene3D" id="3.30.540.10">
    <property type="entry name" value="Fructose-1,6-Bisphosphatase, subunit A, domain 1"/>
    <property type="match status" value="1"/>
</dbReference>
<dbReference type="SUPFAM" id="SSF56655">
    <property type="entry name" value="Carbohydrate phosphatase"/>
    <property type="match status" value="1"/>
</dbReference>
<comment type="catalytic activity">
    <reaction evidence="1 8">
        <text>a myo-inositol phosphate + H2O = myo-inositol + phosphate</text>
        <dbReference type="Rhea" id="RHEA:24056"/>
        <dbReference type="ChEBI" id="CHEBI:15377"/>
        <dbReference type="ChEBI" id="CHEBI:17268"/>
        <dbReference type="ChEBI" id="CHEBI:43474"/>
        <dbReference type="ChEBI" id="CHEBI:84139"/>
        <dbReference type="EC" id="3.1.3.25"/>
    </reaction>
</comment>
<name>A0AAE3A9T0_9FIRM</name>
<dbReference type="PROSITE" id="PS00629">
    <property type="entry name" value="IMP_1"/>
    <property type="match status" value="1"/>
</dbReference>
<comment type="cofactor">
    <cofactor evidence="2 7 8">
        <name>Mg(2+)</name>
        <dbReference type="ChEBI" id="CHEBI:18420"/>
    </cofactor>
</comment>
<evidence type="ECO:0000256" key="2">
    <source>
        <dbReference type="ARBA" id="ARBA00001946"/>
    </source>
</evidence>
<dbReference type="GO" id="GO:0046854">
    <property type="term" value="P:phosphatidylinositol phosphate biosynthetic process"/>
    <property type="evidence" value="ECO:0007669"/>
    <property type="project" value="InterPro"/>
</dbReference>
<dbReference type="EC" id="3.1.3.25" evidence="8"/>
<dbReference type="RefSeq" id="WP_302927927.1">
    <property type="nucleotide sequence ID" value="NZ_JAJEPW010000006.1"/>
</dbReference>
<dbReference type="EMBL" id="JAJEPW010000006">
    <property type="protein sequence ID" value="MCC2128566.1"/>
    <property type="molecule type" value="Genomic_DNA"/>
</dbReference>
<evidence type="ECO:0000256" key="8">
    <source>
        <dbReference type="RuleBase" id="RU364068"/>
    </source>
</evidence>
<dbReference type="GO" id="GO:0046872">
    <property type="term" value="F:metal ion binding"/>
    <property type="evidence" value="ECO:0007669"/>
    <property type="project" value="UniProtKB-KW"/>
</dbReference>
<evidence type="ECO:0000256" key="1">
    <source>
        <dbReference type="ARBA" id="ARBA00001033"/>
    </source>
</evidence>
<dbReference type="Gene3D" id="3.40.190.80">
    <property type="match status" value="1"/>
</dbReference>
<protein>
    <recommendedName>
        <fullName evidence="8">Inositol-1-monophosphatase</fullName>
        <ecNumber evidence="8">3.1.3.25</ecNumber>
    </recommendedName>
</protein>
<keyword evidence="6 7" id="KW-0460">Magnesium</keyword>
<dbReference type="Proteomes" id="UP001199319">
    <property type="component" value="Unassembled WGS sequence"/>
</dbReference>
<accession>A0AAE3A9T0</accession>
<dbReference type="PANTHER" id="PTHR20854:SF4">
    <property type="entry name" value="INOSITOL-1-MONOPHOSPHATASE-RELATED"/>
    <property type="match status" value="1"/>
</dbReference>
<dbReference type="PANTHER" id="PTHR20854">
    <property type="entry name" value="INOSITOL MONOPHOSPHATASE"/>
    <property type="match status" value="1"/>
</dbReference>
<organism evidence="9 10">
    <name type="scientific">Brotocaccenecus cirricatena</name>
    <dbReference type="NCBI Taxonomy" id="3064195"/>
    <lineage>
        <taxon>Bacteria</taxon>
        <taxon>Bacillati</taxon>
        <taxon>Bacillota</taxon>
        <taxon>Clostridia</taxon>
        <taxon>Eubacteriales</taxon>
        <taxon>Oscillospiraceae</taxon>
        <taxon>Brotocaccenecus</taxon>
    </lineage>
</organism>
<evidence type="ECO:0000313" key="9">
    <source>
        <dbReference type="EMBL" id="MCC2128566.1"/>
    </source>
</evidence>
<evidence type="ECO:0000313" key="10">
    <source>
        <dbReference type="Proteomes" id="UP001199319"/>
    </source>
</evidence>
<dbReference type="PRINTS" id="PR00377">
    <property type="entry name" value="IMPHPHTASES"/>
</dbReference>
<evidence type="ECO:0000256" key="7">
    <source>
        <dbReference type="PIRSR" id="PIRSR600760-2"/>
    </source>
</evidence>
<feature type="binding site" evidence="7">
    <location>
        <position position="79"/>
    </location>
    <ligand>
        <name>Mg(2+)</name>
        <dbReference type="ChEBI" id="CHEBI:18420"/>
        <label>1</label>
        <note>catalytic</note>
    </ligand>
</feature>
<proteinExistence type="inferred from homology"/>
<dbReference type="InterPro" id="IPR020583">
    <property type="entry name" value="Inositol_monoP_metal-BS"/>
</dbReference>
<dbReference type="PROSITE" id="PS00630">
    <property type="entry name" value="IMP_2"/>
    <property type="match status" value="1"/>
</dbReference>
<keyword evidence="10" id="KW-1185">Reference proteome</keyword>
<dbReference type="GO" id="GO:0006020">
    <property type="term" value="P:inositol metabolic process"/>
    <property type="evidence" value="ECO:0007669"/>
    <property type="project" value="TreeGrafter"/>
</dbReference>
<dbReference type="AlphaFoldDB" id="A0AAE3A9T0"/>
<dbReference type="InterPro" id="IPR033942">
    <property type="entry name" value="IMPase"/>
</dbReference>
<feature type="binding site" evidence="7">
    <location>
        <position position="206"/>
    </location>
    <ligand>
        <name>Mg(2+)</name>
        <dbReference type="ChEBI" id="CHEBI:18420"/>
        <label>1</label>
        <note>catalytic</note>
    </ligand>
</feature>
<gene>
    <name evidence="9" type="ORF">LKD37_03355</name>
</gene>
<dbReference type="InterPro" id="IPR000760">
    <property type="entry name" value="Inositol_monophosphatase-like"/>
</dbReference>
<dbReference type="PRINTS" id="PR01959">
    <property type="entry name" value="SBIMPHPHTASE"/>
</dbReference>
<feature type="binding site" evidence="7">
    <location>
        <position position="63"/>
    </location>
    <ligand>
        <name>Mg(2+)</name>
        <dbReference type="ChEBI" id="CHEBI:18420"/>
        <label>1</label>
        <note>catalytic</note>
    </ligand>
</feature>
<comment type="similarity">
    <text evidence="3 8">Belongs to the inositol monophosphatase superfamily.</text>
</comment>
<evidence type="ECO:0000256" key="3">
    <source>
        <dbReference type="ARBA" id="ARBA00009759"/>
    </source>
</evidence>
<dbReference type="GO" id="GO:0008934">
    <property type="term" value="F:inositol monophosphate 1-phosphatase activity"/>
    <property type="evidence" value="ECO:0007669"/>
    <property type="project" value="InterPro"/>
</dbReference>
<comment type="caution">
    <text evidence="9">The sequence shown here is derived from an EMBL/GenBank/DDBJ whole genome shotgun (WGS) entry which is preliminary data.</text>
</comment>
<keyword evidence="4 7" id="KW-0479">Metal-binding</keyword>
<dbReference type="Pfam" id="PF00459">
    <property type="entry name" value="Inositol_P"/>
    <property type="match status" value="1"/>
</dbReference>